<dbReference type="RefSeq" id="WP_008130444.1">
    <property type="nucleotide sequence ID" value="NZ_AHCB03000007.1"/>
</dbReference>
<comment type="caution">
    <text evidence="3">The sequence shown here is derived from an EMBL/GenBank/DDBJ whole genome shotgun (WGS) entry which is preliminary data.</text>
</comment>
<dbReference type="SUPFAM" id="SSF53850">
    <property type="entry name" value="Periplasmic binding protein-like II"/>
    <property type="match status" value="1"/>
</dbReference>
<dbReference type="PANTHER" id="PTHR35936">
    <property type="entry name" value="MEMBRANE-BOUND LYTIC MUREIN TRANSGLYCOSYLASE F"/>
    <property type="match status" value="1"/>
</dbReference>
<keyword evidence="2" id="KW-0732">Signal</keyword>
<evidence type="ECO:0000256" key="1">
    <source>
        <dbReference type="ARBA" id="ARBA00010333"/>
    </source>
</evidence>
<dbReference type="EMBL" id="JAUYVT010000016">
    <property type="protein sequence ID" value="MDP2566046.1"/>
    <property type="molecule type" value="Genomic_DNA"/>
</dbReference>
<keyword evidence="4" id="KW-1185">Reference proteome</keyword>
<feature type="signal peptide" evidence="2">
    <location>
        <begin position="1"/>
        <end position="21"/>
    </location>
</feature>
<reference evidence="3" key="1">
    <citation type="submission" date="2023-07" db="EMBL/GenBank/DDBJ databases">
        <title>Genome content predicts the carbon catabolic preferences of heterotrophic bacteria.</title>
        <authorList>
            <person name="Gralka M."/>
        </authorList>
    </citation>
    <scope>NUCLEOTIDE SEQUENCE</scope>
    <source>
        <strain evidence="3">4G09</strain>
    </source>
</reference>
<dbReference type="Proteomes" id="UP001177212">
    <property type="component" value="Unassembled WGS sequence"/>
</dbReference>
<evidence type="ECO:0000313" key="4">
    <source>
        <dbReference type="Proteomes" id="UP001177212"/>
    </source>
</evidence>
<protein>
    <submittedName>
        <fullName evidence="3">Transporter substrate-binding domain-containing protein</fullName>
    </submittedName>
</protein>
<name>A0ABT9FHS4_9GAMM</name>
<organism evidence="3 4">
    <name type="scientific">Pseudoalteromonas marina</name>
    <dbReference type="NCBI Taxonomy" id="267375"/>
    <lineage>
        <taxon>Bacteria</taxon>
        <taxon>Pseudomonadati</taxon>
        <taxon>Pseudomonadota</taxon>
        <taxon>Gammaproteobacteria</taxon>
        <taxon>Alteromonadales</taxon>
        <taxon>Pseudoalteromonadaceae</taxon>
        <taxon>Pseudoalteromonas</taxon>
    </lineage>
</organism>
<dbReference type="PANTHER" id="PTHR35936:SF35">
    <property type="entry name" value="L-CYSTINE-BINDING PROTEIN TCYJ"/>
    <property type="match status" value="1"/>
</dbReference>
<feature type="chain" id="PRO_5045251864" evidence="2">
    <location>
        <begin position="22"/>
        <end position="249"/>
    </location>
</feature>
<gene>
    <name evidence="3" type="ORF">Q8W34_15470</name>
</gene>
<evidence type="ECO:0000256" key="2">
    <source>
        <dbReference type="SAM" id="SignalP"/>
    </source>
</evidence>
<proteinExistence type="inferred from homology"/>
<accession>A0ABT9FHS4</accession>
<comment type="similarity">
    <text evidence="1">Belongs to the bacterial solute-binding protein 3 family.</text>
</comment>
<dbReference type="Gene3D" id="3.40.190.10">
    <property type="entry name" value="Periplasmic binding protein-like II"/>
    <property type="match status" value="2"/>
</dbReference>
<evidence type="ECO:0000313" key="3">
    <source>
        <dbReference type="EMBL" id="MDP2566046.1"/>
    </source>
</evidence>
<sequence length="249" mass="28464">MLILKWLLILCLALSSLPNIAAQSNNTLKYNISSSGSHYPFYTNNPKRPGVLPEIIEKVLIDANISASHESLPAKRITKYLNEGIIDFDVISLDWLPQSERTNTKYVFSDPLITVTEMLVTLPENTKKWQHVSNMEGKNVGTVLGYYYHNADTFKRVDFPSEKELIEALVRKRVDVAIIGELPTLYWSQKLNINIGFGAQYSHGFLRIRLLSKHKHLMPIINKVIKNLHSIGYINNIAEKYMKEIPIQN</sequence>